<dbReference type="Gene3D" id="3.40.33.10">
    <property type="entry name" value="CAP"/>
    <property type="match status" value="1"/>
</dbReference>
<evidence type="ECO:0000313" key="4">
    <source>
        <dbReference type="EMBL" id="MBB3678161.1"/>
    </source>
</evidence>
<dbReference type="RefSeq" id="WP_343056670.1">
    <property type="nucleotide sequence ID" value="NZ_JACIBU010000001.1"/>
</dbReference>
<keyword evidence="2" id="KW-0812">Transmembrane</keyword>
<accession>A0A839YAR8</accession>
<proteinExistence type="predicted"/>
<dbReference type="CDD" id="cd05379">
    <property type="entry name" value="CAP_bacterial"/>
    <property type="match status" value="1"/>
</dbReference>
<feature type="region of interest" description="Disordered" evidence="1">
    <location>
        <begin position="1"/>
        <end position="20"/>
    </location>
</feature>
<dbReference type="PRINTS" id="PR01217">
    <property type="entry name" value="PRICHEXTENSN"/>
</dbReference>
<feature type="compositionally biased region" description="Basic and acidic residues" evidence="1">
    <location>
        <begin position="1"/>
        <end position="10"/>
    </location>
</feature>
<keyword evidence="2" id="KW-0472">Membrane</keyword>
<comment type="caution">
    <text evidence="4">The sequence shown here is derived from an EMBL/GenBank/DDBJ whole genome shotgun (WGS) entry which is preliminary data.</text>
</comment>
<dbReference type="Pfam" id="PF00188">
    <property type="entry name" value="CAP"/>
    <property type="match status" value="1"/>
</dbReference>
<feature type="compositionally biased region" description="Low complexity" evidence="1">
    <location>
        <begin position="67"/>
        <end position="109"/>
    </location>
</feature>
<dbReference type="SUPFAM" id="SSF55797">
    <property type="entry name" value="PR-1-like"/>
    <property type="match status" value="1"/>
</dbReference>
<dbReference type="InterPro" id="IPR014044">
    <property type="entry name" value="CAP_dom"/>
</dbReference>
<feature type="domain" description="SCP" evidence="3">
    <location>
        <begin position="161"/>
        <end position="275"/>
    </location>
</feature>
<name>A0A839YAR8_9ACTN</name>
<dbReference type="PANTHER" id="PTHR31157">
    <property type="entry name" value="SCP DOMAIN-CONTAINING PROTEIN"/>
    <property type="match status" value="1"/>
</dbReference>
<evidence type="ECO:0000256" key="2">
    <source>
        <dbReference type="SAM" id="Phobius"/>
    </source>
</evidence>
<dbReference type="EMBL" id="JACIBU010000001">
    <property type="protein sequence ID" value="MBB3678161.1"/>
    <property type="molecule type" value="Genomic_DNA"/>
</dbReference>
<evidence type="ECO:0000256" key="1">
    <source>
        <dbReference type="SAM" id="MobiDB-lite"/>
    </source>
</evidence>
<keyword evidence="2" id="KW-1133">Transmembrane helix</keyword>
<feature type="region of interest" description="Disordered" evidence="1">
    <location>
        <begin position="49"/>
        <end position="153"/>
    </location>
</feature>
<evidence type="ECO:0000259" key="3">
    <source>
        <dbReference type="Pfam" id="PF00188"/>
    </source>
</evidence>
<organism evidence="4 5">
    <name type="scientific">Modestobacter versicolor</name>
    <dbReference type="NCBI Taxonomy" id="429133"/>
    <lineage>
        <taxon>Bacteria</taxon>
        <taxon>Bacillati</taxon>
        <taxon>Actinomycetota</taxon>
        <taxon>Actinomycetes</taxon>
        <taxon>Geodermatophilales</taxon>
        <taxon>Geodermatophilaceae</taxon>
        <taxon>Modestobacter</taxon>
    </lineage>
</organism>
<sequence length="277" mass="27762">MTSREDDAVHHRPIPPPSLWSRVRSRPLWAPLLLACVVAAVALTAAVGGGRLPGLSDASSTTDAPRAEAAAPPSTAAVPTSSSAAPTVVVPPTTEVAPTPAPVATTTEATPPPAAPEPEAEPEPEETTPAPAPAPAPAPVPAPAPPVAAAAPAPGPEGAVLALVNTERAAAGCPAVRADEALAAVARAHSADMRDRGFFSHVNPEGLDPFARARAAGVGNARAENIAYGQPDAAAVMTAWMNSSGHRRNILDCSLRTLGVGVAQGAGGPWWTQLFGS</sequence>
<dbReference type="AlphaFoldDB" id="A0A839YAR8"/>
<dbReference type="Proteomes" id="UP000580718">
    <property type="component" value="Unassembled WGS sequence"/>
</dbReference>
<reference evidence="4 5" key="1">
    <citation type="submission" date="2020-08" db="EMBL/GenBank/DDBJ databases">
        <title>Sequencing the genomes of 1000 actinobacteria strains.</title>
        <authorList>
            <person name="Klenk H.-P."/>
        </authorList>
    </citation>
    <scope>NUCLEOTIDE SEQUENCE [LARGE SCALE GENOMIC DNA]</scope>
    <source>
        <strain evidence="4 5">DSM 16678</strain>
    </source>
</reference>
<feature type="compositionally biased region" description="Pro residues" evidence="1">
    <location>
        <begin position="130"/>
        <end position="146"/>
    </location>
</feature>
<dbReference type="PANTHER" id="PTHR31157:SF1">
    <property type="entry name" value="SCP DOMAIN-CONTAINING PROTEIN"/>
    <property type="match status" value="1"/>
</dbReference>
<gene>
    <name evidence="4" type="ORF">FHX36_003896</name>
</gene>
<dbReference type="InterPro" id="IPR035940">
    <property type="entry name" value="CAP_sf"/>
</dbReference>
<feature type="transmembrane region" description="Helical" evidence="2">
    <location>
        <begin position="28"/>
        <end position="47"/>
    </location>
</feature>
<protein>
    <submittedName>
        <fullName evidence="4">Uncharacterized protein YkwD</fullName>
    </submittedName>
</protein>
<evidence type="ECO:0000313" key="5">
    <source>
        <dbReference type="Proteomes" id="UP000580718"/>
    </source>
</evidence>